<evidence type="ECO:0000259" key="5">
    <source>
        <dbReference type="SMART" id="SM00849"/>
    </source>
</evidence>
<feature type="domain" description="Metallo-beta-lactamase" evidence="5">
    <location>
        <begin position="12"/>
        <end position="188"/>
    </location>
</feature>
<comment type="cofactor">
    <cofactor evidence="1">
        <name>Zn(2+)</name>
        <dbReference type="ChEBI" id="CHEBI:29105"/>
    </cofactor>
</comment>
<keyword evidence="4" id="KW-0862">Zinc</keyword>
<evidence type="ECO:0000313" key="6">
    <source>
        <dbReference type="EMBL" id="MBC5997578.1"/>
    </source>
</evidence>
<evidence type="ECO:0000313" key="7">
    <source>
        <dbReference type="Proteomes" id="UP000609849"/>
    </source>
</evidence>
<keyword evidence="3" id="KW-0378">Hydrolase</keyword>
<dbReference type="SUPFAM" id="SSF56281">
    <property type="entry name" value="Metallo-hydrolase/oxidoreductase"/>
    <property type="match status" value="1"/>
</dbReference>
<accession>A0ABR7JRM9</accession>
<evidence type="ECO:0000256" key="2">
    <source>
        <dbReference type="ARBA" id="ARBA00022723"/>
    </source>
</evidence>
<dbReference type="SMART" id="SM00849">
    <property type="entry name" value="Lactamase_B"/>
    <property type="match status" value="1"/>
</dbReference>
<dbReference type="InterPro" id="IPR001279">
    <property type="entry name" value="Metallo-B-lactamas"/>
</dbReference>
<dbReference type="PANTHER" id="PTHR46233:SF3">
    <property type="entry name" value="HYDROXYACYLGLUTATHIONE HYDROLASE GLOC"/>
    <property type="match status" value="1"/>
</dbReference>
<dbReference type="RefSeq" id="WP_153971825.1">
    <property type="nucleotide sequence ID" value="NZ_JACRWE010000005.1"/>
</dbReference>
<reference evidence="6 7" key="1">
    <citation type="submission" date="2020-08" db="EMBL/GenBank/DDBJ databases">
        <authorList>
            <person name="Liu C."/>
            <person name="Sun Q."/>
        </authorList>
    </citation>
    <scope>NUCLEOTIDE SEQUENCE [LARGE SCALE GENOMIC DNA]</scope>
    <source>
        <strain evidence="6 7">NSJ-18</strain>
    </source>
</reference>
<dbReference type="Pfam" id="PF00753">
    <property type="entry name" value="Lactamase_B"/>
    <property type="match status" value="1"/>
</dbReference>
<sequence length="205" mass="22918">MIIETIEDRFMGENTYLLGDEKSNKCAIIDPGASLIDILSAVRNRKFTVEYIILTHGHADHIANVNKLKAETNAKIVAHENEEELLIDRKKNLSVRFPCGPQEFDADVYVKDKDRLELGELRLTFIHTPGHTPGGMCIKVGDHMFTGDTLFAGSIGRTDFYGGDFKQMTKSLNKLKNYNGNTIIYPGHGPSSTIEIEKLTNPYMG</sequence>
<proteinExistence type="predicted"/>
<dbReference type="PANTHER" id="PTHR46233">
    <property type="entry name" value="HYDROXYACYLGLUTATHIONE HYDROLASE GLOC"/>
    <property type="match status" value="1"/>
</dbReference>
<gene>
    <name evidence="6" type="ORF">H8923_12455</name>
</gene>
<organism evidence="6 7">
    <name type="scientific">Romboutsia faecis</name>
    <dbReference type="NCBI Taxonomy" id="2764597"/>
    <lineage>
        <taxon>Bacteria</taxon>
        <taxon>Bacillati</taxon>
        <taxon>Bacillota</taxon>
        <taxon>Clostridia</taxon>
        <taxon>Peptostreptococcales</taxon>
        <taxon>Peptostreptococcaceae</taxon>
        <taxon>Romboutsia</taxon>
    </lineage>
</organism>
<comment type="caution">
    <text evidence="6">The sequence shown here is derived from an EMBL/GenBank/DDBJ whole genome shotgun (WGS) entry which is preliminary data.</text>
</comment>
<dbReference type="Gene3D" id="3.60.15.10">
    <property type="entry name" value="Ribonuclease Z/Hydroxyacylglutathione hydrolase-like"/>
    <property type="match status" value="1"/>
</dbReference>
<keyword evidence="7" id="KW-1185">Reference proteome</keyword>
<evidence type="ECO:0000256" key="1">
    <source>
        <dbReference type="ARBA" id="ARBA00001947"/>
    </source>
</evidence>
<evidence type="ECO:0000256" key="3">
    <source>
        <dbReference type="ARBA" id="ARBA00022801"/>
    </source>
</evidence>
<protein>
    <submittedName>
        <fullName evidence="6">MBL fold metallo-hydrolase</fullName>
    </submittedName>
</protein>
<dbReference type="InterPro" id="IPR051453">
    <property type="entry name" value="MBL_Glyoxalase_II"/>
</dbReference>
<dbReference type="EMBL" id="JACRWE010000005">
    <property type="protein sequence ID" value="MBC5997578.1"/>
    <property type="molecule type" value="Genomic_DNA"/>
</dbReference>
<dbReference type="InterPro" id="IPR036866">
    <property type="entry name" value="RibonucZ/Hydroxyglut_hydro"/>
</dbReference>
<evidence type="ECO:0000256" key="4">
    <source>
        <dbReference type="ARBA" id="ARBA00022833"/>
    </source>
</evidence>
<dbReference type="CDD" id="cd06262">
    <property type="entry name" value="metallo-hydrolase-like_MBL-fold"/>
    <property type="match status" value="1"/>
</dbReference>
<keyword evidence="2" id="KW-0479">Metal-binding</keyword>
<name>A0ABR7JRM9_9FIRM</name>
<dbReference type="Proteomes" id="UP000609849">
    <property type="component" value="Unassembled WGS sequence"/>
</dbReference>